<protein>
    <submittedName>
        <fullName evidence="13">Borealin</fullName>
    </submittedName>
</protein>
<keyword evidence="6" id="KW-0498">Mitosis</keyword>
<dbReference type="GO" id="GO:0000070">
    <property type="term" value="P:mitotic sister chromatid segregation"/>
    <property type="evidence" value="ECO:0007669"/>
    <property type="project" value="TreeGrafter"/>
</dbReference>
<evidence type="ECO:0000256" key="8">
    <source>
        <dbReference type="ARBA" id="ARBA00023306"/>
    </source>
</evidence>
<evidence type="ECO:0000259" key="12">
    <source>
        <dbReference type="Pfam" id="PF10512"/>
    </source>
</evidence>
<feature type="domain" description="Borealin N-terminal" evidence="11">
    <location>
        <begin position="20"/>
        <end position="75"/>
    </location>
</feature>
<evidence type="ECO:0000256" key="10">
    <source>
        <dbReference type="SAM" id="MobiDB-lite"/>
    </source>
</evidence>
<evidence type="ECO:0000313" key="13">
    <source>
        <dbReference type="EMBL" id="RXN26304.1"/>
    </source>
</evidence>
<dbReference type="Gene3D" id="6.10.250.1900">
    <property type="match status" value="1"/>
</dbReference>
<dbReference type="GO" id="GO:0032133">
    <property type="term" value="C:chromosome passenger complex"/>
    <property type="evidence" value="ECO:0007669"/>
    <property type="project" value="TreeGrafter"/>
</dbReference>
<dbReference type="GO" id="GO:0051301">
    <property type="term" value="P:cell division"/>
    <property type="evidence" value="ECO:0007669"/>
    <property type="project" value="UniProtKB-KW"/>
</dbReference>
<evidence type="ECO:0000256" key="1">
    <source>
        <dbReference type="ARBA" id="ARBA00004123"/>
    </source>
</evidence>
<evidence type="ECO:0000256" key="4">
    <source>
        <dbReference type="ARBA" id="ARBA00022454"/>
    </source>
</evidence>
<gene>
    <name evidence="13" type="ORF">ROHU_020783</name>
</gene>
<accession>A0A498N3K8</accession>
<dbReference type="GO" id="GO:0005634">
    <property type="term" value="C:nucleus"/>
    <property type="evidence" value="ECO:0007669"/>
    <property type="project" value="UniProtKB-SubCell"/>
</dbReference>
<evidence type="ECO:0000256" key="2">
    <source>
        <dbReference type="ARBA" id="ARBA00004584"/>
    </source>
</evidence>
<dbReference type="Proteomes" id="UP000290572">
    <property type="component" value="Unassembled WGS sequence"/>
</dbReference>
<keyword evidence="7" id="KW-0539">Nucleus</keyword>
<reference evidence="13 14" key="1">
    <citation type="submission" date="2018-03" db="EMBL/GenBank/DDBJ databases">
        <title>Draft genome sequence of Rohu Carp (Labeo rohita).</title>
        <authorList>
            <person name="Das P."/>
            <person name="Kushwaha B."/>
            <person name="Joshi C.G."/>
            <person name="Kumar D."/>
            <person name="Nagpure N.S."/>
            <person name="Sahoo L."/>
            <person name="Das S.P."/>
            <person name="Bit A."/>
            <person name="Patnaik S."/>
            <person name="Meher P.K."/>
            <person name="Jayasankar P."/>
            <person name="Koringa P.G."/>
            <person name="Patel N.V."/>
            <person name="Hinsu A.T."/>
            <person name="Kumar R."/>
            <person name="Pandey M."/>
            <person name="Agarwal S."/>
            <person name="Srivastava S."/>
            <person name="Singh M."/>
            <person name="Iquebal M.A."/>
            <person name="Jaiswal S."/>
            <person name="Angadi U.B."/>
            <person name="Kumar N."/>
            <person name="Raza M."/>
            <person name="Shah T.M."/>
            <person name="Rai A."/>
            <person name="Jena J.K."/>
        </authorList>
    </citation>
    <scope>NUCLEOTIDE SEQUENCE [LARGE SCALE GENOMIC DNA]</scope>
    <source>
        <strain evidence="13">DASCIFA01</strain>
        <tissue evidence="13">Testis</tissue>
    </source>
</reference>
<dbReference type="EMBL" id="QBIY01012241">
    <property type="protein sequence ID" value="RXN26304.1"/>
    <property type="molecule type" value="Genomic_DNA"/>
</dbReference>
<keyword evidence="8" id="KW-0131">Cell cycle</keyword>
<keyword evidence="5" id="KW-0132">Cell division</keyword>
<evidence type="ECO:0000256" key="7">
    <source>
        <dbReference type="ARBA" id="ARBA00023242"/>
    </source>
</evidence>
<evidence type="ECO:0000256" key="5">
    <source>
        <dbReference type="ARBA" id="ARBA00022618"/>
    </source>
</evidence>
<proteinExistence type="inferred from homology"/>
<keyword evidence="9" id="KW-0137">Centromere</keyword>
<dbReference type="InterPro" id="IPR046466">
    <property type="entry name" value="Borealin_C"/>
</dbReference>
<evidence type="ECO:0000256" key="3">
    <source>
        <dbReference type="ARBA" id="ARBA00009914"/>
    </source>
</evidence>
<evidence type="ECO:0000259" key="11">
    <source>
        <dbReference type="Pfam" id="PF10444"/>
    </source>
</evidence>
<dbReference type="PANTHER" id="PTHR16040:SF8">
    <property type="entry name" value="BOREALIN"/>
    <property type="match status" value="1"/>
</dbReference>
<evidence type="ECO:0000256" key="6">
    <source>
        <dbReference type="ARBA" id="ARBA00022776"/>
    </source>
</evidence>
<keyword evidence="14" id="KW-1185">Reference proteome</keyword>
<evidence type="ECO:0000313" key="14">
    <source>
        <dbReference type="Proteomes" id="UP000290572"/>
    </source>
</evidence>
<sequence>MAPRKRTQNAKNKKNAKTPKLEAFLLDFDDEVHTIVERLKEKTNNLLKDADNLYKTALIKLPMAVRKMNWIDYCNIEKPKSPVDDSKVREEAAQVELAIAENHVIPKFAGKDAKNGANVEDENLAPLKSAVKKKKASKKAPSTSKKARALSISKQGNIIQKSTRKPLITPARSLQESSIIGVTPLITPRFDPRLPKTPALRLARHREKVYSMSVNGSPIAGGGEDIVISVPIGNGECIQLLASEMDSVDLSQLDEKALRSIRNLQMRNLKERPLVFAPAVFYHFYRSFATCPSPVMRLKRGSHLSSALRSAEMLTLHFEENSLLSLHASVNLHVLKRQFYIVLQLANAHILAPVVSALSLSAHP</sequence>
<dbReference type="Pfam" id="PF10512">
    <property type="entry name" value="Borealin"/>
    <property type="match status" value="1"/>
</dbReference>
<dbReference type="AlphaFoldDB" id="A0A498N3K8"/>
<dbReference type="GO" id="GO:0051233">
    <property type="term" value="C:spindle midzone"/>
    <property type="evidence" value="ECO:0007669"/>
    <property type="project" value="TreeGrafter"/>
</dbReference>
<dbReference type="STRING" id="84645.A0A498N3K8"/>
<comment type="caution">
    <text evidence="13">The sequence shown here is derived from an EMBL/GenBank/DDBJ whole genome shotgun (WGS) entry which is preliminary data.</text>
</comment>
<comment type="subcellular location">
    <subcellularLocation>
        <location evidence="2">Chromosome</location>
        <location evidence="2">Centromere</location>
    </subcellularLocation>
    <subcellularLocation>
        <location evidence="1">Nucleus</location>
    </subcellularLocation>
</comment>
<dbReference type="GO" id="GO:0000775">
    <property type="term" value="C:chromosome, centromeric region"/>
    <property type="evidence" value="ECO:0007669"/>
    <property type="project" value="UniProtKB-SubCell"/>
</dbReference>
<dbReference type="InterPro" id="IPR018851">
    <property type="entry name" value="Borealin_N"/>
</dbReference>
<keyword evidence="4" id="KW-0158">Chromosome</keyword>
<name>A0A498N3K8_LABRO</name>
<organism evidence="13 14">
    <name type="scientific">Labeo rohita</name>
    <name type="common">Indian major carp</name>
    <name type="synonym">Cyprinus rohita</name>
    <dbReference type="NCBI Taxonomy" id="84645"/>
    <lineage>
        <taxon>Eukaryota</taxon>
        <taxon>Metazoa</taxon>
        <taxon>Chordata</taxon>
        <taxon>Craniata</taxon>
        <taxon>Vertebrata</taxon>
        <taxon>Euteleostomi</taxon>
        <taxon>Actinopterygii</taxon>
        <taxon>Neopterygii</taxon>
        <taxon>Teleostei</taxon>
        <taxon>Ostariophysi</taxon>
        <taxon>Cypriniformes</taxon>
        <taxon>Cyprinidae</taxon>
        <taxon>Labeoninae</taxon>
        <taxon>Labeonini</taxon>
        <taxon>Labeo</taxon>
    </lineage>
</organism>
<feature type="domain" description="Borealin C-terminal" evidence="12">
    <location>
        <begin position="162"/>
        <end position="267"/>
    </location>
</feature>
<comment type="similarity">
    <text evidence="3">Belongs to the borealin family.</text>
</comment>
<dbReference type="PANTHER" id="PTHR16040">
    <property type="entry name" value="AUSTRALIN, ISOFORM A-RELATED"/>
    <property type="match status" value="1"/>
</dbReference>
<dbReference type="Gene3D" id="6.10.140.560">
    <property type="match status" value="1"/>
</dbReference>
<dbReference type="InterPro" id="IPR018867">
    <property type="entry name" value="Cell_div_borealin"/>
</dbReference>
<feature type="region of interest" description="Disordered" evidence="10">
    <location>
        <begin position="119"/>
        <end position="147"/>
    </location>
</feature>
<evidence type="ECO:0000256" key="9">
    <source>
        <dbReference type="ARBA" id="ARBA00023328"/>
    </source>
</evidence>
<dbReference type="Pfam" id="PF10444">
    <property type="entry name" value="Nbl1_Borealin_N"/>
    <property type="match status" value="1"/>
</dbReference>